<dbReference type="OrthoDB" id="10568899at2759"/>
<dbReference type="InterPro" id="IPR003893">
    <property type="entry name" value="Iroquois_homeo"/>
</dbReference>
<gene>
    <name evidence="3" type="ORF">BIW11_12840</name>
</gene>
<organism evidence="3 4">
    <name type="scientific">Tropilaelaps mercedesae</name>
    <dbReference type="NCBI Taxonomy" id="418985"/>
    <lineage>
        <taxon>Eukaryota</taxon>
        <taxon>Metazoa</taxon>
        <taxon>Ecdysozoa</taxon>
        <taxon>Arthropoda</taxon>
        <taxon>Chelicerata</taxon>
        <taxon>Arachnida</taxon>
        <taxon>Acari</taxon>
        <taxon>Parasitiformes</taxon>
        <taxon>Mesostigmata</taxon>
        <taxon>Gamasina</taxon>
        <taxon>Dermanyssoidea</taxon>
        <taxon>Laelapidae</taxon>
        <taxon>Tropilaelaps</taxon>
    </lineage>
</organism>
<keyword evidence="4" id="KW-1185">Reference proteome</keyword>
<reference evidence="3 4" key="1">
    <citation type="journal article" date="2017" name="Gigascience">
        <title>Draft genome of the honey bee ectoparasitic mite, Tropilaelaps mercedesae, is shaped by the parasitic life history.</title>
        <authorList>
            <person name="Dong X."/>
            <person name="Armstrong S.D."/>
            <person name="Xia D."/>
            <person name="Makepeace B.L."/>
            <person name="Darby A.C."/>
            <person name="Kadowaki T."/>
        </authorList>
    </citation>
    <scope>NUCLEOTIDE SEQUENCE [LARGE SCALE GENOMIC DNA]</scope>
    <source>
        <strain evidence="3">Wuxi-XJTLU</strain>
    </source>
</reference>
<dbReference type="GO" id="GO:0003677">
    <property type="term" value="F:DNA binding"/>
    <property type="evidence" value="ECO:0007669"/>
    <property type="project" value="UniProtKB-KW"/>
</dbReference>
<name>A0A1V9X5J7_9ACAR</name>
<dbReference type="GO" id="GO:0006355">
    <property type="term" value="P:regulation of DNA-templated transcription"/>
    <property type="evidence" value="ECO:0007669"/>
    <property type="project" value="InterPro"/>
</dbReference>
<evidence type="ECO:0000259" key="2">
    <source>
        <dbReference type="SMART" id="SM00548"/>
    </source>
</evidence>
<proteinExistence type="predicted"/>
<evidence type="ECO:0000313" key="3">
    <source>
        <dbReference type="EMBL" id="OQR68552.1"/>
    </source>
</evidence>
<evidence type="ECO:0000313" key="4">
    <source>
        <dbReference type="Proteomes" id="UP000192247"/>
    </source>
</evidence>
<keyword evidence="3" id="KW-0371">Homeobox</keyword>
<feature type="region of interest" description="Disordered" evidence="1">
    <location>
        <begin position="66"/>
        <end position="94"/>
    </location>
</feature>
<dbReference type="SMART" id="SM00548">
    <property type="entry name" value="IRO"/>
    <property type="match status" value="1"/>
</dbReference>
<feature type="region of interest" description="Disordered" evidence="1">
    <location>
        <begin position="178"/>
        <end position="229"/>
    </location>
</feature>
<feature type="compositionally biased region" description="Polar residues" evidence="1">
    <location>
        <begin position="180"/>
        <end position="196"/>
    </location>
</feature>
<evidence type="ECO:0000256" key="1">
    <source>
        <dbReference type="SAM" id="MobiDB-lite"/>
    </source>
</evidence>
<keyword evidence="3" id="KW-0238">DNA-binding</keyword>
<dbReference type="Proteomes" id="UP000192247">
    <property type="component" value="Unassembled WGS sequence"/>
</dbReference>
<dbReference type="GO" id="GO:0005634">
    <property type="term" value="C:nucleus"/>
    <property type="evidence" value="ECO:0007669"/>
    <property type="project" value="InterPro"/>
</dbReference>
<protein>
    <submittedName>
        <fullName evidence="3">Iroquois-class homeodomain protein IRX-1-like</fullName>
    </submittedName>
</protein>
<accession>A0A1V9X5J7</accession>
<dbReference type="AlphaFoldDB" id="A0A1V9X5J7"/>
<feature type="domain" description="Iroquois-class homeodomain protein" evidence="2">
    <location>
        <begin position="118"/>
        <end position="135"/>
    </location>
</feature>
<comment type="caution">
    <text evidence="3">The sequence shown here is derived from an EMBL/GenBank/DDBJ whole genome shotgun (WGS) entry which is preliminary data.</text>
</comment>
<feature type="compositionally biased region" description="Low complexity" evidence="1">
    <location>
        <begin position="217"/>
        <end position="229"/>
    </location>
</feature>
<dbReference type="InParanoid" id="A0A1V9X5J7"/>
<dbReference type="EMBL" id="MNPL01024366">
    <property type="protein sequence ID" value="OQR68552.1"/>
    <property type="molecule type" value="Genomic_DNA"/>
</dbReference>
<sequence>MCIYFSVDPLRTGYQPACNDAAAGRFMGSGTLLGGTSDSAIGKYHLTTGGKYTGCLDKVPLTQDPDGGSLSGSPFGPVPPGLPPGSVAHLGGNFGSSPALSQTMSMLGSSAIPPTEHTSLSKPKIWSLAHTAAHPHPDLLDYAARYYGAEGGYLGGPAEAFMSPAVKYHAGVPEIPQRYHSPSQHGQWSPVGSGQALNLAAMDDRKSPYGSDQQQYTTTPTPAATTPRS</sequence>